<dbReference type="SUPFAM" id="SSF55874">
    <property type="entry name" value="ATPase domain of HSP90 chaperone/DNA topoisomerase II/histidine kinase"/>
    <property type="match status" value="1"/>
</dbReference>
<keyword evidence="6" id="KW-0547">Nucleotide-binding</keyword>
<keyword evidence="4" id="KW-0597">Phosphoprotein</keyword>
<evidence type="ECO:0000256" key="9">
    <source>
        <dbReference type="ARBA" id="ARBA00023012"/>
    </source>
</evidence>
<dbReference type="PANTHER" id="PTHR43547">
    <property type="entry name" value="TWO-COMPONENT HISTIDINE KINASE"/>
    <property type="match status" value="1"/>
</dbReference>
<dbReference type="PROSITE" id="PS50109">
    <property type="entry name" value="HIS_KIN"/>
    <property type="match status" value="1"/>
</dbReference>
<feature type="domain" description="Histidine kinase" evidence="12">
    <location>
        <begin position="260"/>
        <end position="480"/>
    </location>
</feature>
<keyword evidence="11" id="KW-1133">Transmembrane helix</keyword>
<dbReference type="Gene3D" id="1.10.287.130">
    <property type="match status" value="1"/>
</dbReference>
<dbReference type="Pfam" id="PF00512">
    <property type="entry name" value="HisKA"/>
    <property type="match status" value="1"/>
</dbReference>
<dbReference type="InterPro" id="IPR003661">
    <property type="entry name" value="HisK_dim/P_dom"/>
</dbReference>
<keyword evidence="11" id="KW-0812">Transmembrane</keyword>
<evidence type="ECO:0000256" key="11">
    <source>
        <dbReference type="SAM" id="Phobius"/>
    </source>
</evidence>
<evidence type="ECO:0000256" key="10">
    <source>
        <dbReference type="SAM" id="Coils"/>
    </source>
</evidence>
<dbReference type="Pfam" id="PF02518">
    <property type="entry name" value="HATPase_c"/>
    <property type="match status" value="1"/>
</dbReference>
<dbReference type="InterPro" id="IPR005467">
    <property type="entry name" value="His_kinase_dom"/>
</dbReference>
<comment type="subcellular location">
    <subcellularLocation>
        <location evidence="2">Cell membrane</location>
        <topology evidence="2">Multi-pass membrane protein</topology>
    </subcellularLocation>
</comment>
<evidence type="ECO:0000256" key="6">
    <source>
        <dbReference type="ARBA" id="ARBA00022741"/>
    </source>
</evidence>
<evidence type="ECO:0000256" key="4">
    <source>
        <dbReference type="ARBA" id="ARBA00022553"/>
    </source>
</evidence>
<comment type="caution">
    <text evidence="13">The sequence shown here is derived from an EMBL/GenBank/DDBJ whole genome shotgun (WGS) entry which is preliminary data.</text>
</comment>
<reference evidence="13 14" key="1">
    <citation type="submission" date="2017-08" db="EMBL/GenBank/DDBJ databases">
        <title>Substantial Increase in Enzyme Production by Combined Drug-Resistance Mutations in Paenibacillus agaridevorans.</title>
        <authorList>
            <person name="Tanaka Y."/>
            <person name="Funane K."/>
            <person name="Hosaka T."/>
            <person name="Shiwa Y."/>
            <person name="Fujita N."/>
            <person name="Miyazaki T."/>
            <person name="Yoshikawa H."/>
            <person name="Murakami K."/>
            <person name="Kasahara K."/>
            <person name="Inaoka T."/>
            <person name="Hiraga Y."/>
            <person name="Ochi K."/>
        </authorList>
    </citation>
    <scope>NUCLEOTIDE SEQUENCE [LARGE SCALE GENOMIC DNA]</scope>
    <source>
        <strain evidence="13 14">T-3040</strain>
    </source>
</reference>
<dbReference type="FunFam" id="3.30.565.10:FF:000006">
    <property type="entry name" value="Sensor histidine kinase WalK"/>
    <property type="match status" value="1"/>
</dbReference>
<accession>A0A2R5EHF1</accession>
<protein>
    <recommendedName>
        <fullName evidence="3">histidine kinase</fullName>
        <ecNumber evidence="3">2.7.13.3</ecNumber>
    </recommendedName>
</protein>
<dbReference type="PANTHER" id="PTHR43547:SF2">
    <property type="entry name" value="HYBRID SIGNAL TRANSDUCTION HISTIDINE KINASE C"/>
    <property type="match status" value="1"/>
</dbReference>
<keyword evidence="10" id="KW-0175">Coiled coil</keyword>
<evidence type="ECO:0000256" key="1">
    <source>
        <dbReference type="ARBA" id="ARBA00000085"/>
    </source>
</evidence>
<evidence type="ECO:0000259" key="12">
    <source>
        <dbReference type="PROSITE" id="PS50109"/>
    </source>
</evidence>
<dbReference type="AlphaFoldDB" id="A0A2R5EHF1"/>
<evidence type="ECO:0000256" key="7">
    <source>
        <dbReference type="ARBA" id="ARBA00022777"/>
    </source>
</evidence>
<dbReference type="EC" id="2.7.13.3" evidence="3"/>
<dbReference type="CDD" id="cd00075">
    <property type="entry name" value="HATPase"/>
    <property type="match status" value="1"/>
</dbReference>
<dbReference type="InterPro" id="IPR004358">
    <property type="entry name" value="Sig_transdc_His_kin-like_C"/>
</dbReference>
<evidence type="ECO:0000256" key="3">
    <source>
        <dbReference type="ARBA" id="ARBA00012438"/>
    </source>
</evidence>
<keyword evidence="9" id="KW-0902">Two-component regulatory system</keyword>
<dbReference type="InterPro" id="IPR036890">
    <property type="entry name" value="HATPase_C_sf"/>
</dbReference>
<dbReference type="PROSITE" id="PS51257">
    <property type="entry name" value="PROKAR_LIPOPROTEIN"/>
    <property type="match status" value="1"/>
</dbReference>
<name>A0A2R5EHF1_9BACL</name>
<dbReference type="SMART" id="SM00387">
    <property type="entry name" value="HATPase_c"/>
    <property type="match status" value="1"/>
</dbReference>
<keyword evidence="8" id="KW-0067">ATP-binding</keyword>
<dbReference type="EMBL" id="BDQX01000036">
    <property type="protein sequence ID" value="GBG06000.1"/>
    <property type="molecule type" value="Genomic_DNA"/>
</dbReference>
<dbReference type="PRINTS" id="PR00344">
    <property type="entry name" value="BCTRLSENSOR"/>
</dbReference>
<dbReference type="GO" id="GO:0005886">
    <property type="term" value="C:plasma membrane"/>
    <property type="evidence" value="ECO:0007669"/>
    <property type="project" value="UniProtKB-SubCell"/>
</dbReference>
<dbReference type="SMART" id="SM00388">
    <property type="entry name" value="HisKA"/>
    <property type="match status" value="1"/>
</dbReference>
<dbReference type="GO" id="GO:0005524">
    <property type="term" value="F:ATP binding"/>
    <property type="evidence" value="ECO:0007669"/>
    <property type="project" value="UniProtKB-KW"/>
</dbReference>
<dbReference type="SUPFAM" id="SSF47384">
    <property type="entry name" value="Homodimeric domain of signal transducing histidine kinase"/>
    <property type="match status" value="1"/>
</dbReference>
<dbReference type="Proteomes" id="UP000245202">
    <property type="component" value="Unassembled WGS sequence"/>
</dbReference>
<organism evidence="13 14">
    <name type="scientific">Paenibacillus agaridevorans</name>
    <dbReference type="NCBI Taxonomy" id="171404"/>
    <lineage>
        <taxon>Bacteria</taxon>
        <taxon>Bacillati</taxon>
        <taxon>Bacillota</taxon>
        <taxon>Bacilli</taxon>
        <taxon>Bacillales</taxon>
        <taxon>Paenibacillaceae</taxon>
        <taxon>Paenibacillus</taxon>
    </lineage>
</organism>
<dbReference type="RefSeq" id="WP_108991416.1">
    <property type="nucleotide sequence ID" value="NZ_BDQX01000036.1"/>
</dbReference>
<gene>
    <name evidence="13" type="ORF">PAT3040_00491</name>
</gene>
<feature type="transmembrane region" description="Helical" evidence="11">
    <location>
        <begin position="160"/>
        <end position="182"/>
    </location>
</feature>
<keyword evidence="5" id="KW-0808">Transferase</keyword>
<evidence type="ECO:0000256" key="2">
    <source>
        <dbReference type="ARBA" id="ARBA00004651"/>
    </source>
</evidence>
<sequence length="480" mass="54178">MNVWLKSWIGAFMAFFFLMTAIGGCWFLYVTNQERNHESDYVINEVRLAVNPLLLFMEQHYENIRDQHVQATLRALTGEHEVALTYAGLSGEILFSTSPYKQGDRLNLRSSLHYDLHEATQNDGSYRITFPVLDADTNSHVANAIFHIAKERLGSDSSSAFPLTMLIVSFLLFLGSVALLLVMRISFHSRIRSPVRTLQGRAEAILRGNYEPPSHIGTQFARMDELGGLYAMMDQITLELKEQRKQRARQEKAQKELITNISHEIRTPITTVKAYMEAILEGVCSDRETMLEYVGIMRNHTDKMSRQVEDLFLHAMEELGQISVEPKERYSMEVFPPILSTLGHYARTQGIAYRESLNMPNVLLPVDAARIEQVLTNLVTNALKHTSPGDTIHISADLEENHLVFTVADTGRGIRPQDMPFLFERYYRGQSGVPGQAIATEGNGLGLSICKNIVEAHGGVISFKSREGQGTEFYFTLPLC</sequence>
<evidence type="ECO:0000256" key="8">
    <source>
        <dbReference type="ARBA" id="ARBA00022840"/>
    </source>
</evidence>
<keyword evidence="7 13" id="KW-0418">Kinase</keyword>
<dbReference type="InterPro" id="IPR036097">
    <property type="entry name" value="HisK_dim/P_sf"/>
</dbReference>
<evidence type="ECO:0000313" key="13">
    <source>
        <dbReference type="EMBL" id="GBG06000.1"/>
    </source>
</evidence>
<dbReference type="InterPro" id="IPR003594">
    <property type="entry name" value="HATPase_dom"/>
</dbReference>
<dbReference type="Gene3D" id="3.30.565.10">
    <property type="entry name" value="Histidine kinase-like ATPase, C-terminal domain"/>
    <property type="match status" value="1"/>
</dbReference>
<evidence type="ECO:0000256" key="5">
    <source>
        <dbReference type="ARBA" id="ARBA00022679"/>
    </source>
</evidence>
<dbReference type="GO" id="GO:0000155">
    <property type="term" value="F:phosphorelay sensor kinase activity"/>
    <property type="evidence" value="ECO:0007669"/>
    <property type="project" value="InterPro"/>
</dbReference>
<proteinExistence type="predicted"/>
<feature type="transmembrane region" description="Helical" evidence="11">
    <location>
        <begin position="7"/>
        <end position="29"/>
    </location>
</feature>
<dbReference type="CDD" id="cd00082">
    <property type="entry name" value="HisKA"/>
    <property type="match status" value="1"/>
</dbReference>
<evidence type="ECO:0000313" key="14">
    <source>
        <dbReference type="Proteomes" id="UP000245202"/>
    </source>
</evidence>
<keyword evidence="11" id="KW-0472">Membrane</keyword>
<keyword evidence="14" id="KW-1185">Reference proteome</keyword>
<feature type="coiled-coil region" evidence="10">
    <location>
        <begin position="233"/>
        <end position="260"/>
    </location>
</feature>
<comment type="catalytic activity">
    <reaction evidence="1">
        <text>ATP + protein L-histidine = ADP + protein N-phospho-L-histidine.</text>
        <dbReference type="EC" id="2.7.13.3"/>
    </reaction>
</comment>